<dbReference type="AlphaFoldDB" id="A0A840RHI6"/>
<evidence type="ECO:0000313" key="1">
    <source>
        <dbReference type="EMBL" id="MBB5191733.1"/>
    </source>
</evidence>
<organism evidence="1 2">
    <name type="scientific">Silvimonas terrae</name>
    <dbReference type="NCBI Taxonomy" id="300266"/>
    <lineage>
        <taxon>Bacteria</taxon>
        <taxon>Pseudomonadati</taxon>
        <taxon>Pseudomonadota</taxon>
        <taxon>Betaproteobacteria</taxon>
        <taxon>Neisseriales</taxon>
        <taxon>Chitinibacteraceae</taxon>
        <taxon>Silvimonas</taxon>
    </lineage>
</organism>
<name>A0A840RHI6_9NEIS</name>
<accession>A0A840RHI6</accession>
<reference evidence="1 2" key="1">
    <citation type="submission" date="2020-08" db="EMBL/GenBank/DDBJ databases">
        <title>Genomic Encyclopedia of Type Strains, Phase IV (KMG-IV): sequencing the most valuable type-strain genomes for metagenomic binning, comparative biology and taxonomic classification.</title>
        <authorList>
            <person name="Goeker M."/>
        </authorList>
    </citation>
    <scope>NUCLEOTIDE SEQUENCE [LARGE SCALE GENOMIC DNA]</scope>
    <source>
        <strain evidence="1 2">DSM 18233</strain>
    </source>
</reference>
<dbReference type="Proteomes" id="UP000543030">
    <property type="component" value="Unassembled WGS sequence"/>
</dbReference>
<comment type="caution">
    <text evidence="1">The sequence shown here is derived from an EMBL/GenBank/DDBJ whole genome shotgun (WGS) entry which is preliminary data.</text>
</comment>
<evidence type="ECO:0000313" key="2">
    <source>
        <dbReference type="Proteomes" id="UP000543030"/>
    </source>
</evidence>
<sequence length="51" mass="5204">MAGSNSAEAVIGANVPNWPVPAPRGLRAKPNGWDAESGYYPDVVGDGAIHA</sequence>
<dbReference type="EMBL" id="JACHHN010000004">
    <property type="protein sequence ID" value="MBB5191733.1"/>
    <property type="molecule type" value="Genomic_DNA"/>
</dbReference>
<gene>
    <name evidence="1" type="ORF">HNQ50_002463</name>
</gene>
<keyword evidence="2" id="KW-1185">Reference proteome</keyword>
<protein>
    <submittedName>
        <fullName evidence="1">Uncharacterized protein</fullName>
    </submittedName>
</protein>
<proteinExistence type="predicted"/>